<keyword evidence="2 6" id="KW-0812">Transmembrane</keyword>
<accession>A0A2P5VY33</accession>
<feature type="transmembrane region" description="Helical" evidence="6">
    <location>
        <begin position="581"/>
        <end position="603"/>
    </location>
</feature>
<reference evidence="8 9" key="1">
    <citation type="submission" date="2015-01" db="EMBL/GenBank/DDBJ databases">
        <title>Genome of allotetraploid Gossypium barbadense reveals genomic plasticity and fiber elongation in cotton evolution.</title>
        <authorList>
            <person name="Chen X."/>
            <person name="Liu X."/>
            <person name="Zhao B."/>
            <person name="Zheng H."/>
            <person name="Hu Y."/>
            <person name="Lu G."/>
            <person name="Yang C."/>
            <person name="Chen J."/>
            <person name="Shan C."/>
            <person name="Zhang L."/>
            <person name="Zhou Y."/>
            <person name="Wang L."/>
            <person name="Guo W."/>
            <person name="Bai Y."/>
            <person name="Ruan J."/>
            <person name="Shangguan X."/>
            <person name="Mao Y."/>
            <person name="Jiang J."/>
            <person name="Zhu Y."/>
            <person name="Lei J."/>
            <person name="Kang H."/>
            <person name="Chen S."/>
            <person name="He X."/>
            <person name="Wang R."/>
            <person name="Wang Y."/>
            <person name="Chen J."/>
            <person name="Wang L."/>
            <person name="Yu S."/>
            <person name="Wang B."/>
            <person name="Wei J."/>
            <person name="Song S."/>
            <person name="Lu X."/>
            <person name="Gao Z."/>
            <person name="Gu W."/>
            <person name="Deng X."/>
            <person name="Ma D."/>
            <person name="Wang S."/>
            <person name="Liang W."/>
            <person name="Fang L."/>
            <person name="Cai C."/>
            <person name="Zhu X."/>
            <person name="Zhou B."/>
            <person name="Zhang Y."/>
            <person name="Chen Z."/>
            <person name="Xu S."/>
            <person name="Zhu R."/>
            <person name="Wang S."/>
            <person name="Zhang T."/>
            <person name="Zhao G."/>
        </authorList>
    </citation>
    <scope>NUCLEOTIDE SEQUENCE [LARGE SCALE GENOMIC DNA]</scope>
    <source>
        <strain evidence="9">cv. Xinhai21</strain>
        <tissue evidence="8">Leaf</tissue>
    </source>
</reference>
<feature type="compositionally biased region" description="Low complexity" evidence="5">
    <location>
        <begin position="119"/>
        <end position="133"/>
    </location>
</feature>
<dbReference type="Pfam" id="PF02544">
    <property type="entry name" value="Steroid_dh"/>
    <property type="match status" value="1"/>
</dbReference>
<dbReference type="PANTHER" id="PTHR35482:SF1">
    <property type="entry name" value="CYTOCHROME C OXIDASE SUBUNIT"/>
    <property type="match status" value="1"/>
</dbReference>
<gene>
    <name evidence="8" type="ORF">GOBAR_AA36956</name>
</gene>
<protein>
    <recommendedName>
        <fullName evidence="7">3-oxo-5-alpha-steroid 4-dehydrogenase C-terminal domain-containing protein</fullName>
    </recommendedName>
</protein>
<dbReference type="InterPro" id="IPR001104">
    <property type="entry name" value="3-oxo-5_a-steroid_4-DH_C"/>
</dbReference>
<dbReference type="Gene3D" id="1.20.120.1630">
    <property type="match status" value="1"/>
</dbReference>
<dbReference type="Proteomes" id="UP000239757">
    <property type="component" value="Unassembled WGS sequence"/>
</dbReference>
<feature type="transmembrane region" description="Helical" evidence="6">
    <location>
        <begin position="615"/>
        <end position="633"/>
    </location>
</feature>
<dbReference type="GO" id="GO:0016627">
    <property type="term" value="F:oxidoreductase activity, acting on the CH-CH group of donors"/>
    <property type="evidence" value="ECO:0007669"/>
    <property type="project" value="InterPro"/>
</dbReference>
<name>A0A2P5VY33_GOSBA</name>
<dbReference type="OrthoDB" id="541710at2759"/>
<evidence type="ECO:0000256" key="2">
    <source>
        <dbReference type="ARBA" id="ARBA00022692"/>
    </source>
</evidence>
<organism evidence="8 9">
    <name type="scientific">Gossypium barbadense</name>
    <name type="common">Sea Island cotton</name>
    <name type="synonym">Hibiscus barbadensis</name>
    <dbReference type="NCBI Taxonomy" id="3634"/>
    <lineage>
        <taxon>Eukaryota</taxon>
        <taxon>Viridiplantae</taxon>
        <taxon>Streptophyta</taxon>
        <taxon>Embryophyta</taxon>
        <taxon>Tracheophyta</taxon>
        <taxon>Spermatophyta</taxon>
        <taxon>Magnoliopsida</taxon>
        <taxon>eudicotyledons</taxon>
        <taxon>Gunneridae</taxon>
        <taxon>Pentapetalae</taxon>
        <taxon>rosids</taxon>
        <taxon>malvids</taxon>
        <taxon>Malvales</taxon>
        <taxon>Malvaceae</taxon>
        <taxon>Malvoideae</taxon>
        <taxon>Gossypium</taxon>
    </lineage>
</organism>
<evidence type="ECO:0000256" key="6">
    <source>
        <dbReference type="SAM" id="Phobius"/>
    </source>
</evidence>
<evidence type="ECO:0000259" key="7">
    <source>
        <dbReference type="Pfam" id="PF02544"/>
    </source>
</evidence>
<evidence type="ECO:0000256" key="3">
    <source>
        <dbReference type="ARBA" id="ARBA00022989"/>
    </source>
</evidence>
<dbReference type="GO" id="GO:0006629">
    <property type="term" value="P:lipid metabolic process"/>
    <property type="evidence" value="ECO:0007669"/>
    <property type="project" value="InterPro"/>
</dbReference>
<dbReference type="GO" id="GO:0016020">
    <property type="term" value="C:membrane"/>
    <property type="evidence" value="ECO:0007669"/>
    <property type="project" value="UniProtKB-SubCell"/>
</dbReference>
<keyword evidence="3 6" id="KW-1133">Transmembrane helix</keyword>
<evidence type="ECO:0000313" key="8">
    <source>
        <dbReference type="EMBL" id="PPR83758.1"/>
    </source>
</evidence>
<evidence type="ECO:0000313" key="9">
    <source>
        <dbReference type="Proteomes" id="UP000239757"/>
    </source>
</evidence>
<proteinExistence type="predicted"/>
<feature type="transmembrane region" description="Helical" evidence="6">
    <location>
        <begin position="682"/>
        <end position="705"/>
    </location>
</feature>
<dbReference type="PROSITE" id="PS50244">
    <property type="entry name" value="S5A_REDUCTASE"/>
    <property type="match status" value="1"/>
</dbReference>
<feature type="region of interest" description="Disordered" evidence="5">
    <location>
        <begin position="113"/>
        <end position="136"/>
    </location>
</feature>
<comment type="subcellular location">
    <subcellularLocation>
        <location evidence="1">Membrane</location>
        <topology evidence="1">Multi-pass membrane protein</topology>
    </subcellularLocation>
</comment>
<evidence type="ECO:0000256" key="1">
    <source>
        <dbReference type="ARBA" id="ARBA00004141"/>
    </source>
</evidence>
<feature type="transmembrane region" description="Helical" evidence="6">
    <location>
        <begin position="645"/>
        <end position="662"/>
    </location>
</feature>
<dbReference type="EMBL" id="KZ670188">
    <property type="protein sequence ID" value="PPR83758.1"/>
    <property type="molecule type" value="Genomic_DNA"/>
</dbReference>
<feature type="transmembrane region" description="Helical" evidence="6">
    <location>
        <begin position="816"/>
        <end position="834"/>
    </location>
</feature>
<feature type="compositionally biased region" description="Basic and acidic residues" evidence="5">
    <location>
        <begin position="165"/>
        <end position="177"/>
    </location>
</feature>
<evidence type="ECO:0000256" key="5">
    <source>
        <dbReference type="SAM" id="MobiDB-lite"/>
    </source>
</evidence>
<feature type="region of interest" description="Disordered" evidence="5">
    <location>
        <begin position="148"/>
        <end position="205"/>
    </location>
</feature>
<sequence length="859" mass="95829">MASLVLLLSELVRHHEPNFGFVTPTPSTPSSSCGASMSCTAIVASKYEPEIVEEDPQELKLTLALSTSLNDHKTKTMAALQHSWLSSLKTTALFSSTNQHKSSLFKVPFSQNWSRSSDEASNPESPNSEEAAPVDPVKLAFEKAKSYKKTKVNPDGDSSPASVKVAKEKTSENKENGSESIIASVKKTGSEGTSQQSKIMEKKVQKPEKLSISSIDFVGLEFADKKKSRGLPPGLVPISDPFTEGDLPDVEILVGDTSQFGEATMPETKPSTEEEDSEFYKPKVSTWGVFPRPGDISKTFGGGRTIRPGEVLETEQDREAKNERTRQFLAAYKKKVGLNVDPKLRSECEKILEDGDSLMGSGKLKEALPYYERIMEKMPFQSELHGVAALQWSICQDSLSRSNEARIMYEKLQSHPNPEVSKKASQFMYSFKAMEMMKVTGSNFSLKNTGYQNYFEAFIEDKANYTANGSEFTEVTLTASYSAFTQSPLLSQPLTAALSLAVSISKCNLSTEFKEGREVNTIKTGLIWLLRVAWIAGTLPILIASLPFPILKSFHTLLLSFAKRGKIMPSSSPRFTVPQSFFLHFYLLAVVWTTSLLTCTWYFAYKVAPLGTESLSYPFAASHLTGGSHVFSIHKSRFTSAEDRFNVWKSVFLLLLMEVQVLRRLYETFNVFNYSSSARMHIVGYLTGIYFYAAAPLSLCTFCVLEAFNFAADQVAEFKVEGQELVSVTGFDLWGYVKPITRLGWCQWAGAAIFAWGWFHQYCCHAILGSLRERGDRTADYVSPHGDWFEIVSSPHYLAEMIIYAGLLVASGGTDFTIWLLLGFVVANLAFAAAETHQWYLRKFEDYPRNRWAILPFVY</sequence>
<keyword evidence="4 6" id="KW-0472">Membrane</keyword>
<dbReference type="UniPathway" id="UPA00378"/>
<feature type="domain" description="3-oxo-5-alpha-steroid 4-dehydrogenase C-terminal" evidence="7">
    <location>
        <begin position="746"/>
        <end position="859"/>
    </location>
</feature>
<dbReference type="PANTHER" id="PTHR35482">
    <property type="entry name" value="CYTOCHROME C OXIDASE SUBUNIT"/>
    <property type="match status" value="1"/>
</dbReference>
<evidence type="ECO:0000256" key="4">
    <source>
        <dbReference type="ARBA" id="ARBA00023136"/>
    </source>
</evidence>
<feature type="transmembrane region" description="Helical" evidence="6">
    <location>
        <begin position="528"/>
        <end position="561"/>
    </location>
</feature>
<dbReference type="AlphaFoldDB" id="A0A2P5VY33"/>